<dbReference type="PROSITE" id="PS50240">
    <property type="entry name" value="TRYPSIN_DOM"/>
    <property type="match status" value="1"/>
</dbReference>
<feature type="domain" description="Peptidase S1" evidence="10">
    <location>
        <begin position="33"/>
        <end position="264"/>
    </location>
</feature>
<reference evidence="11" key="1">
    <citation type="submission" date="2020-03" db="EMBL/GenBank/DDBJ databases">
        <title>Transcriptomic Profiling of the Digestive Tract of the Rat Flea, Xenopsylla cheopis, Following Blood Feeding and Infection with Yersinia pestis.</title>
        <authorList>
            <person name="Bland D.M."/>
            <person name="Martens C.A."/>
            <person name="Virtaneva K."/>
            <person name="Kanakabandi K."/>
            <person name="Long D."/>
            <person name="Rosenke R."/>
            <person name="Saturday G.A."/>
            <person name="Hoyt F.H."/>
            <person name="Bruno D.P."/>
            <person name="Ribeiro J.M.C."/>
            <person name="Hinnebusch J."/>
        </authorList>
    </citation>
    <scope>NUCLEOTIDE SEQUENCE</scope>
</reference>
<evidence type="ECO:0000256" key="4">
    <source>
        <dbReference type="ARBA" id="ARBA00022801"/>
    </source>
</evidence>
<evidence type="ECO:0000256" key="8">
    <source>
        <dbReference type="RuleBase" id="RU363034"/>
    </source>
</evidence>
<dbReference type="CDD" id="cd00190">
    <property type="entry name" value="Tryp_SPc"/>
    <property type="match status" value="1"/>
</dbReference>
<feature type="signal peptide" evidence="9">
    <location>
        <begin position="1"/>
        <end position="25"/>
    </location>
</feature>
<keyword evidence="7" id="KW-1015">Disulfide bond</keyword>
<keyword evidence="2 8" id="KW-0645">Protease</keyword>
<keyword evidence="3 9" id="KW-0732">Signal</keyword>
<dbReference type="PRINTS" id="PR00722">
    <property type="entry name" value="CHYMOTRYPSIN"/>
</dbReference>
<accession>A0A6M2E2A7</accession>
<keyword evidence="6" id="KW-0865">Zymogen</keyword>
<evidence type="ECO:0000313" key="11">
    <source>
        <dbReference type="EMBL" id="NOV51588.1"/>
    </source>
</evidence>
<dbReference type="InterPro" id="IPR033116">
    <property type="entry name" value="TRYPSIN_SER"/>
</dbReference>
<dbReference type="InterPro" id="IPR009003">
    <property type="entry name" value="Peptidase_S1_PA"/>
</dbReference>
<dbReference type="SUPFAM" id="SSF50494">
    <property type="entry name" value="Trypsin-like serine proteases"/>
    <property type="match status" value="1"/>
</dbReference>
<evidence type="ECO:0000259" key="10">
    <source>
        <dbReference type="PROSITE" id="PS50240"/>
    </source>
</evidence>
<dbReference type="PROSITE" id="PS00134">
    <property type="entry name" value="TRYPSIN_HIS"/>
    <property type="match status" value="1"/>
</dbReference>
<evidence type="ECO:0000256" key="6">
    <source>
        <dbReference type="ARBA" id="ARBA00023145"/>
    </source>
</evidence>
<dbReference type="SMART" id="SM00020">
    <property type="entry name" value="Tryp_SPc"/>
    <property type="match status" value="1"/>
</dbReference>
<dbReference type="FunFam" id="2.40.10.10:FF:000077">
    <property type="entry name" value="Predicted protein"/>
    <property type="match status" value="1"/>
</dbReference>
<keyword evidence="5 8" id="KW-0720">Serine protease</keyword>
<evidence type="ECO:0000256" key="2">
    <source>
        <dbReference type="ARBA" id="ARBA00022670"/>
    </source>
</evidence>
<dbReference type="PROSITE" id="PS00135">
    <property type="entry name" value="TRYPSIN_SER"/>
    <property type="match status" value="1"/>
</dbReference>
<dbReference type="Gene3D" id="2.40.10.10">
    <property type="entry name" value="Trypsin-like serine proteases"/>
    <property type="match status" value="1"/>
</dbReference>
<evidence type="ECO:0000256" key="7">
    <source>
        <dbReference type="ARBA" id="ARBA00023157"/>
    </source>
</evidence>
<sequence length="267" mass="29532">MAFTLSVIIAFSLCLLAACSVESFALKNINGKIVGGEQINIKKVPYQASLLHFDGHICGGVILNRYFVLTAAHCFMIVYDADEVKIRVGSSEINYGGMVFDIEFYTLHRNYPEDHSDTTDYDVALVKLAYPLKFTEDIQPIMFPFEPEYVPEVGTKAYVSGWGRTEFAGQTPKILRGVEVEITDQFDCFLMYLDKSSVSDRQICAGVPNVGGKDSCTGDSGGPLTVDGVLVGIVSYGEDCGKAEYPGVYSNIAEYRNWIEELIRVEM</sequence>
<dbReference type="InterPro" id="IPR001314">
    <property type="entry name" value="Peptidase_S1A"/>
</dbReference>
<comment type="similarity">
    <text evidence="1">Belongs to the peptidase S1 family.</text>
</comment>
<dbReference type="AlphaFoldDB" id="A0A6M2E2A7"/>
<dbReference type="InterPro" id="IPR001254">
    <property type="entry name" value="Trypsin_dom"/>
</dbReference>
<evidence type="ECO:0000256" key="3">
    <source>
        <dbReference type="ARBA" id="ARBA00022729"/>
    </source>
</evidence>
<dbReference type="PANTHER" id="PTHR24276:SF91">
    <property type="entry name" value="AT26814P-RELATED"/>
    <property type="match status" value="1"/>
</dbReference>
<dbReference type="InterPro" id="IPR043504">
    <property type="entry name" value="Peptidase_S1_PA_chymotrypsin"/>
</dbReference>
<organism evidence="11">
    <name type="scientific">Xenopsylla cheopis</name>
    <name type="common">Oriental rat flea</name>
    <name type="synonym">Pulex cheopis</name>
    <dbReference type="NCBI Taxonomy" id="163159"/>
    <lineage>
        <taxon>Eukaryota</taxon>
        <taxon>Metazoa</taxon>
        <taxon>Ecdysozoa</taxon>
        <taxon>Arthropoda</taxon>
        <taxon>Hexapoda</taxon>
        <taxon>Insecta</taxon>
        <taxon>Pterygota</taxon>
        <taxon>Neoptera</taxon>
        <taxon>Endopterygota</taxon>
        <taxon>Siphonaptera</taxon>
        <taxon>Pulicidae</taxon>
        <taxon>Xenopsyllinae</taxon>
        <taxon>Xenopsylla</taxon>
    </lineage>
</organism>
<feature type="chain" id="PRO_5026700373" evidence="9">
    <location>
        <begin position="26"/>
        <end position="267"/>
    </location>
</feature>
<keyword evidence="4 8" id="KW-0378">Hydrolase</keyword>
<name>A0A6M2E2A7_XENCH</name>
<evidence type="ECO:0000256" key="5">
    <source>
        <dbReference type="ARBA" id="ARBA00022825"/>
    </source>
</evidence>
<dbReference type="GO" id="GO:0006508">
    <property type="term" value="P:proteolysis"/>
    <property type="evidence" value="ECO:0007669"/>
    <property type="project" value="UniProtKB-KW"/>
</dbReference>
<dbReference type="PANTHER" id="PTHR24276">
    <property type="entry name" value="POLYSERASE-RELATED"/>
    <property type="match status" value="1"/>
</dbReference>
<proteinExistence type="inferred from homology"/>
<dbReference type="EMBL" id="GIIL01007862">
    <property type="protein sequence ID" value="NOV51588.1"/>
    <property type="molecule type" value="Transcribed_RNA"/>
</dbReference>
<dbReference type="GO" id="GO:0004252">
    <property type="term" value="F:serine-type endopeptidase activity"/>
    <property type="evidence" value="ECO:0007669"/>
    <property type="project" value="InterPro"/>
</dbReference>
<dbReference type="InterPro" id="IPR050430">
    <property type="entry name" value="Peptidase_S1"/>
</dbReference>
<dbReference type="InterPro" id="IPR018114">
    <property type="entry name" value="TRYPSIN_HIS"/>
</dbReference>
<evidence type="ECO:0000256" key="9">
    <source>
        <dbReference type="SAM" id="SignalP"/>
    </source>
</evidence>
<dbReference type="Pfam" id="PF00089">
    <property type="entry name" value="Trypsin"/>
    <property type="match status" value="1"/>
</dbReference>
<evidence type="ECO:0000256" key="1">
    <source>
        <dbReference type="ARBA" id="ARBA00007664"/>
    </source>
</evidence>
<protein>
    <submittedName>
        <fullName evidence="11">Putative trypsin-like serine protease</fullName>
    </submittedName>
</protein>